<gene>
    <name evidence="2" type="ORF">TMSB3V08_LOCUS10807</name>
</gene>
<organism evidence="2">
    <name type="scientific">Timema monikensis</name>
    <dbReference type="NCBI Taxonomy" id="170555"/>
    <lineage>
        <taxon>Eukaryota</taxon>
        <taxon>Metazoa</taxon>
        <taxon>Ecdysozoa</taxon>
        <taxon>Arthropoda</taxon>
        <taxon>Hexapoda</taxon>
        <taxon>Insecta</taxon>
        <taxon>Pterygota</taxon>
        <taxon>Neoptera</taxon>
        <taxon>Polyneoptera</taxon>
        <taxon>Phasmatodea</taxon>
        <taxon>Timematodea</taxon>
        <taxon>Timematoidea</taxon>
        <taxon>Timematidae</taxon>
        <taxon>Timema</taxon>
    </lineage>
</organism>
<name>A0A7R9EJK3_9NEOP</name>
<dbReference type="InterPro" id="IPR002350">
    <property type="entry name" value="Kazal_dom"/>
</dbReference>
<protein>
    <recommendedName>
        <fullName evidence="1">Kazal-like domain-containing protein</fullName>
    </recommendedName>
</protein>
<dbReference type="EMBL" id="OB797181">
    <property type="protein sequence ID" value="CAD7434150.1"/>
    <property type="molecule type" value="Genomic_DNA"/>
</dbReference>
<dbReference type="AlphaFoldDB" id="A0A7R9EJK3"/>
<proteinExistence type="predicted"/>
<accession>A0A7R9EJK3</accession>
<sequence>MLKRLREDVESEITPLDNTWCSPAWYATLSQPMCLLPPRPESSCDEIWKFVVPTKPFIHVFCSINFRIRVEGQTGPSLRSVTVGRGAANFTVPSLPTGEEGEATNFMVPSLPTGEEGEATNFTVPSLPTGEEGEATSFMIIRDSCGTGDCLYVDYYVDSSGTGDPFTLCWNNLVTWWKRWHVISLPTRDGGAEILLVSESLLLIWLHLSTQAAVCPLCTCPASYEPICAQRQDNKSLRGFSSRCVLGCSNQCRRKGKREYQRSLNSTSDFIQVPTVS</sequence>
<feature type="domain" description="Kazal-like" evidence="1">
    <location>
        <begin position="209"/>
        <end position="260"/>
    </location>
</feature>
<evidence type="ECO:0000313" key="2">
    <source>
        <dbReference type="EMBL" id="CAD7434150.1"/>
    </source>
</evidence>
<dbReference type="Gene3D" id="3.30.60.30">
    <property type="match status" value="1"/>
</dbReference>
<evidence type="ECO:0000259" key="1">
    <source>
        <dbReference type="PROSITE" id="PS51465"/>
    </source>
</evidence>
<dbReference type="PROSITE" id="PS51465">
    <property type="entry name" value="KAZAL_2"/>
    <property type="match status" value="1"/>
</dbReference>
<reference evidence="2" key="1">
    <citation type="submission" date="2020-11" db="EMBL/GenBank/DDBJ databases">
        <authorList>
            <person name="Tran Van P."/>
        </authorList>
    </citation>
    <scope>NUCLEOTIDE SEQUENCE</scope>
</reference>